<sequence length="192" mass="21151">MKPKTLLFFVISLIAVTSMCAQPSEKPPEKTPTPLPTPVTTPTPTPTPTATPAQEQGSASEVTSEAGPVCENCHLNSKRQYVPQADKIPGHIDGVKYCQYCHAQGNDVVNEIADLHHSKYSDCQRCHKDYDLEKMDCGSCHGYPDPFSPSGGNLLKIHMDRGVGCQDCHGYDFLRIHQDKVIFPDRFRVPVG</sequence>
<protein>
    <submittedName>
        <fullName evidence="2">Uncharacterized protein</fullName>
    </submittedName>
</protein>
<organism evidence="2 3">
    <name type="scientific">Geoglobus ahangari</name>
    <dbReference type="NCBI Taxonomy" id="113653"/>
    <lineage>
        <taxon>Archaea</taxon>
        <taxon>Methanobacteriati</taxon>
        <taxon>Methanobacteriota</taxon>
        <taxon>Archaeoglobi</taxon>
        <taxon>Archaeoglobales</taxon>
        <taxon>Archaeoglobaceae</taxon>
        <taxon>Geoglobus</taxon>
    </lineage>
</organism>
<dbReference type="Gene3D" id="3.90.10.10">
    <property type="entry name" value="Cytochrome C3"/>
    <property type="match status" value="1"/>
</dbReference>
<accession>A0A0F7IEN2</accession>
<proteinExistence type="predicted"/>
<dbReference type="InParanoid" id="A0A0F7IEN2"/>
<evidence type="ECO:0000313" key="3">
    <source>
        <dbReference type="Proteomes" id="UP000034723"/>
    </source>
</evidence>
<dbReference type="STRING" id="113653.GAH_01236"/>
<reference evidence="2 3" key="1">
    <citation type="submission" date="2015-04" db="EMBL/GenBank/DDBJ databases">
        <title>The complete genome sequence of the hyperthermophilic, obligate iron-reducing archaeon Geoglobus ahangari strain 234T.</title>
        <authorList>
            <person name="Manzella M.P."/>
            <person name="Holmes D.E."/>
            <person name="Rocheleau J.M."/>
            <person name="Chung A."/>
            <person name="Reguera G."/>
            <person name="Kashefi K."/>
        </authorList>
    </citation>
    <scope>NUCLEOTIDE SEQUENCE [LARGE SCALE GENOMIC DNA]</scope>
    <source>
        <strain evidence="2 3">234</strain>
    </source>
</reference>
<feature type="region of interest" description="Disordered" evidence="1">
    <location>
        <begin position="21"/>
        <end position="61"/>
    </location>
</feature>
<dbReference type="SUPFAM" id="SSF48695">
    <property type="entry name" value="Multiheme cytochromes"/>
    <property type="match status" value="1"/>
</dbReference>
<dbReference type="Proteomes" id="UP000034723">
    <property type="component" value="Chromosome"/>
</dbReference>
<evidence type="ECO:0000313" key="2">
    <source>
        <dbReference type="EMBL" id="AKG91459.1"/>
    </source>
</evidence>
<keyword evidence="3" id="KW-1185">Reference proteome</keyword>
<dbReference type="KEGG" id="gah:GAH_01236"/>
<dbReference type="HOGENOM" id="CLU_1444614_0_0_2"/>
<dbReference type="EMBL" id="CP011267">
    <property type="protein sequence ID" value="AKG91459.1"/>
    <property type="molecule type" value="Genomic_DNA"/>
</dbReference>
<name>A0A0F7IEN2_9EURY</name>
<gene>
    <name evidence="2" type="ORF">GAH_01236</name>
</gene>
<feature type="compositionally biased region" description="Pro residues" evidence="1">
    <location>
        <begin position="30"/>
        <end position="49"/>
    </location>
</feature>
<dbReference type="InterPro" id="IPR036280">
    <property type="entry name" value="Multihaem_cyt_sf"/>
</dbReference>
<dbReference type="AlphaFoldDB" id="A0A0F7IEN2"/>
<evidence type="ECO:0000256" key="1">
    <source>
        <dbReference type="SAM" id="MobiDB-lite"/>
    </source>
</evidence>